<evidence type="ECO:0000313" key="12">
    <source>
        <dbReference type="EMBL" id="WVZ67804.1"/>
    </source>
</evidence>
<feature type="compositionally biased region" description="Gly residues" evidence="8">
    <location>
        <begin position="172"/>
        <end position="184"/>
    </location>
</feature>
<feature type="region of interest" description="Disordered" evidence="8">
    <location>
        <begin position="172"/>
        <end position="251"/>
    </location>
</feature>
<dbReference type="GO" id="GO:0016787">
    <property type="term" value="F:hydrolase activity"/>
    <property type="evidence" value="ECO:0007669"/>
    <property type="project" value="UniProtKB-KW"/>
</dbReference>
<reference evidence="12 13" key="1">
    <citation type="submission" date="2024-02" db="EMBL/GenBank/DDBJ databases">
        <title>High-quality chromosome-scale genome assembly of Pensacola bahiagrass (Paspalum notatum Flugge var. saurae).</title>
        <authorList>
            <person name="Vega J.M."/>
            <person name="Podio M."/>
            <person name="Orjuela J."/>
            <person name="Siena L.A."/>
            <person name="Pessino S.C."/>
            <person name="Combes M.C."/>
            <person name="Mariac C."/>
            <person name="Albertini E."/>
            <person name="Pupilli F."/>
            <person name="Ortiz J.P.A."/>
            <person name="Leblanc O."/>
        </authorList>
    </citation>
    <scope>NUCLEOTIDE SEQUENCE [LARGE SCALE GENOMIC DNA]</scope>
    <source>
        <strain evidence="12">R1</strain>
        <tissue evidence="12">Leaf</tissue>
    </source>
</reference>
<feature type="domain" description="DDE Tnp4" evidence="10">
    <location>
        <begin position="652"/>
        <end position="814"/>
    </location>
</feature>
<keyword evidence="4" id="KW-0540">Nuclease</keyword>
<feature type="region of interest" description="Disordered" evidence="8">
    <location>
        <begin position="395"/>
        <end position="438"/>
    </location>
</feature>
<keyword evidence="13" id="KW-1185">Reference proteome</keyword>
<dbReference type="Pfam" id="PF26138">
    <property type="entry name" value="DUF8040"/>
    <property type="match status" value="1"/>
</dbReference>
<dbReference type="Pfam" id="PF12776">
    <property type="entry name" value="Myb_DNA-bind_3"/>
    <property type="match status" value="1"/>
</dbReference>
<evidence type="ECO:0000256" key="6">
    <source>
        <dbReference type="ARBA" id="ARBA00022801"/>
    </source>
</evidence>
<proteinExistence type="inferred from homology"/>
<evidence type="ECO:0000256" key="5">
    <source>
        <dbReference type="ARBA" id="ARBA00022723"/>
    </source>
</evidence>
<organism evidence="12 13">
    <name type="scientific">Paspalum notatum var. saurae</name>
    <dbReference type="NCBI Taxonomy" id="547442"/>
    <lineage>
        <taxon>Eukaryota</taxon>
        <taxon>Viridiplantae</taxon>
        <taxon>Streptophyta</taxon>
        <taxon>Embryophyta</taxon>
        <taxon>Tracheophyta</taxon>
        <taxon>Spermatophyta</taxon>
        <taxon>Magnoliopsida</taxon>
        <taxon>Liliopsida</taxon>
        <taxon>Poales</taxon>
        <taxon>Poaceae</taxon>
        <taxon>PACMAD clade</taxon>
        <taxon>Panicoideae</taxon>
        <taxon>Andropogonodae</taxon>
        <taxon>Paspaleae</taxon>
        <taxon>Paspalinae</taxon>
        <taxon>Paspalum</taxon>
    </lineage>
</organism>
<evidence type="ECO:0000256" key="1">
    <source>
        <dbReference type="ARBA" id="ARBA00001968"/>
    </source>
</evidence>
<feature type="region of interest" description="Disordered" evidence="8">
    <location>
        <begin position="1"/>
        <end position="45"/>
    </location>
</feature>
<feature type="domain" description="DUF8040" evidence="11">
    <location>
        <begin position="522"/>
        <end position="615"/>
    </location>
</feature>
<dbReference type="GO" id="GO:0046872">
    <property type="term" value="F:metal ion binding"/>
    <property type="evidence" value="ECO:0007669"/>
    <property type="project" value="UniProtKB-KW"/>
</dbReference>
<dbReference type="InterPro" id="IPR024752">
    <property type="entry name" value="Myb/SANT-like_dom"/>
</dbReference>
<dbReference type="InterPro" id="IPR058353">
    <property type="entry name" value="DUF8040"/>
</dbReference>
<name>A0AAQ3T8A3_PASNO</name>
<comment type="similarity">
    <text evidence="3">Belongs to the HARBI1 family.</text>
</comment>
<dbReference type="Proteomes" id="UP001341281">
    <property type="component" value="Chromosome 04"/>
</dbReference>
<comment type="cofactor">
    <cofactor evidence="1">
        <name>a divalent metal cation</name>
        <dbReference type="ChEBI" id="CHEBI:60240"/>
    </cofactor>
</comment>
<feature type="domain" description="Myb/SANT-like" evidence="9">
    <location>
        <begin position="263"/>
        <end position="355"/>
    </location>
</feature>
<evidence type="ECO:0000259" key="9">
    <source>
        <dbReference type="Pfam" id="PF12776"/>
    </source>
</evidence>
<protein>
    <recommendedName>
        <fullName evidence="14">Transposon protein, putative, CACTA, En/Spm sub-class</fullName>
    </recommendedName>
</protein>
<dbReference type="GO" id="GO:0005634">
    <property type="term" value="C:nucleus"/>
    <property type="evidence" value="ECO:0007669"/>
    <property type="project" value="UniProtKB-SubCell"/>
</dbReference>
<evidence type="ECO:0000256" key="8">
    <source>
        <dbReference type="SAM" id="MobiDB-lite"/>
    </source>
</evidence>
<evidence type="ECO:0000259" key="10">
    <source>
        <dbReference type="Pfam" id="PF13359"/>
    </source>
</evidence>
<dbReference type="PANTHER" id="PTHR22930">
    <property type="match status" value="1"/>
</dbReference>
<sequence>MAAGLQRAALDDHPSGPGTRGRPLAGSPDSSFQICCPHDNQTSTQPYEMQPFEEHTDEVDMWDGNQPLLPQVSMDFRDERRMSTSNHKGAAFAGASSCVGRVIGPRAPLQDLDLNSEALHLDCGMTFSQLLRSPPHAGNENAKSALIREAGGPLRANNNGRVSSTAAAAGTVVGGGVGHRGGTSHGAAPSRSRPLGTPATTTARPYRPPRPSGRAGRGGGGRRGSREGPYHDAAGLNEADEADNAAVGQESTREEVVYDKADWNSTNNAVFCELCVEEIGAGNAPNGFMSSRGYKNISDKFYMRLGLRHSKLQFKNRWDTLRGLYGFWLWANKQSGLGRTPTGGIVASAEWWKKYTKGHGEWRKLKNGPPECLEDLQIMFQHIVVDGSASCVPGEYIGDDNNRDDDSGDELVGDGSPVGNTAVKRGASSTATSPKKRIRSPMVKIMKGMLDTMQANSAATKKKRDLSPSKINEFHWTDEEDNEDAKLACTQFGTMQEAAAIACMFGTYYTANFMNKRMKLRSGFSGIEWVMMTLHDPRDCFNMFRMTSDVFHRLHDVLVSKYGLKSTKRMSSLESLAMFLWMVGAPQSVRQAENRFERSPETISRKFDKVLHCIYKLSADIVKPKDPNFKEVHPRLKSYRFSPYFDNCIGAIDGTHIPVVVPASKVVQHVGRHGYTSQNVLAICDFDMRFTFAVAGWPGSAHDMRVFNDAIRKYGDKFPHPPPGKFYLVDSGYPNRPGYLAPYKGTKYHLPEYRQGPRPSGKKEVFNYLHSSLRNVIERSFGVLKMKWRILSKIPSYPMLKQTKIILACMGLHNFIRESALSDADFDRYDRDESYMPISPSSVPTQVVDDEVIRDEDQDMNAFRDNLANALFARTG</sequence>
<dbReference type="EMBL" id="CP144748">
    <property type="protein sequence ID" value="WVZ67804.1"/>
    <property type="molecule type" value="Genomic_DNA"/>
</dbReference>
<dbReference type="Pfam" id="PF13359">
    <property type="entry name" value="DDE_Tnp_4"/>
    <property type="match status" value="1"/>
</dbReference>
<dbReference type="AlphaFoldDB" id="A0AAQ3T8A3"/>
<evidence type="ECO:0000313" key="13">
    <source>
        <dbReference type="Proteomes" id="UP001341281"/>
    </source>
</evidence>
<evidence type="ECO:0000256" key="2">
    <source>
        <dbReference type="ARBA" id="ARBA00004123"/>
    </source>
</evidence>
<dbReference type="GO" id="GO:0004518">
    <property type="term" value="F:nuclease activity"/>
    <property type="evidence" value="ECO:0007669"/>
    <property type="project" value="UniProtKB-KW"/>
</dbReference>
<keyword evidence="5" id="KW-0479">Metal-binding</keyword>
<evidence type="ECO:0000256" key="4">
    <source>
        <dbReference type="ARBA" id="ARBA00022722"/>
    </source>
</evidence>
<feature type="compositionally biased region" description="Polar residues" evidence="8">
    <location>
        <begin position="28"/>
        <end position="45"/>
    </location>
</feature>
<keyword evidence="6" id="KW-0378">Hydrolase</keyword>
<evidence type="ECO:0000259" key="11">
    <source>
        <dbReference type="Pfam" id="PF26138"/>
    </source>
</evidence>
<comment type="subcellular location">
    <subcellularLocation>
        <location evidence="2">Nucleus</location>
    </subcellularLocation>
</comment>
<evidence type="ECO:0000256" key="3">
    <source>
        <dbReference type="ARBA" id="ARBA00006958"/>
    </source>
</evidence>
<dbReference type="PANTHER" id="PTHR22930:SF280">
    <property type="entry name" value="OS11G0202600 PROTEIN"/>
    <property type="match status" value="1"/>
</dbReference>
<dbReference type="InterPro" id="IPR045249">
    <property type="entry name" value="HARBI1-like"/>
</dbReference>
<gene>
    <name evidence="12" type="ORF">U9M48_016834</name>
</gene>
<evidence type="ECO:0000256" key="7">
    <source>
        <dbReference type="ARBA" id="ARBA00023242"/>
    </source>
</evidence>
<evidence type="ECO:0008006" key="14">
    <source>
        <dbReference type="Google" id="ProtNLM"/>
    </source>
</evidence>
<accession>A0AAQ3T8A3</accession>
<keyword evidence="7" id="KW-0539">Nucleus</keyword>
<dbReference type="InterPro" id="IPR027806">
    <property type="entry name" value="HARBI1_dom"/>
</dbReference>